<dbReference type="InterPro" id="IPR014721">
    <property type="entry name" value="Ribsml_uS5_D2-typ_fold_subgr"/>
</dbReference>
<dbReference type="KEGG" id="bpb:bpr_I2012"/>
<dbReference type="EMBL" id="CP001810">
    <property type="protein sequence ID" value="ADL34746.1"/>
    <property type="molecule type" value="Genomic_DNA"/>
</dbReference>
<evidence type="ECO:0000259" key="2">
    <source>
        <dbReference type="SMART" id="SM00382"/>
    </source>
</evidence>
<dbReference type="PANTHER" id="PTHR32039:SF7">
    <property type="entry name" value="COMPETENCE PROTEIN COMM"/>
    <property type="match status" value="1"/>
</dbReference>
<organism evidence="3 4">
    <name type="scientific">Butyrivibrio proteoclasticus (strain ATCC 51982 / DSM 14932 / B316)</name>
    <name type="common">Clostridium proteoclasticum</name>
    <dbReference type="NCBI Taxonomy" id="515622"/>
    <lineage>
        <taxon>Bacteria</taxon>
        <taxon>Bacillati</taxon>
        <taxon>Bacillota</taxon>
        <taxon>Clostridia</taxon>
        <taxon>Lachnospirales</taxon>
        <taxon>Lachnospiraceae</taxon>
        <taxon>Butyrivibrio</taxon>
    </lineage>
</organism>
<dbReference type="GO" id="GO:0005524">
    <property type="term" value="F:ATP binding"/>
    <property type="evidence" value="ECO:0007669"/>
    <property type="project" value="InterPro"/>
</dbReference>
<dbReference type="Pfam" id="PF13541">
    <property type="entry name" value="ChlI"/>
    <property type="match status" value="1"/>
</dbReference>
<dbReference type="SMART" id="SM00382">
    <property type="entry name" value="AAA"/>
    <property type="match status" value="1"/>
</dbReference>
<dbReference type="InterPro" id="IPR003593">
    <property type="entry name" value="AAA+_ATPase"/>
</dbReference>
<feature type="domain" description="AAA+ ATPase" evidence="2">
    <location>
        <begin position="220"/>
        <end position="402"/>
    </location>
</feature>
<dbReference type="SUPFAM" id="SSF52540">
    <property type="entry name" value="P-loop containing nucleoside triphosphate hydrolases"/>
    <property type="match status" value="1"/>
</dbReference>
<evidence type="ECO:0000313" key="4">
    <source>
        <dbReference type="Proteomes" id="UP000001299"/>
    </source>
</evidence>
<dbReference type="Gene3D" id="3.40.50.300">
    <property type="entry name" value="P-loop containing nucleotide triphosphate hydrolases"/>
    <property type="match status" value="1"/>
</dbReference>
<name>E0RYQ1_BUTPB</name>
<accession>E0RYQ1</accession>
<dbReference type="Proteomes" id="UP000001299">
    <property type="component" value="Chromosome 1"/>
</dbReference>
<evidence type="ECO:0000313" key="3">
    <source>
        <dbReference type="EMBL" id="ADL34746.1"/>
    </source>
</evidence>
<dbReference type="InterPro" id="IPR004482">
    <property type="entry name" value="Mg_chelat-rel"/>
</dbReference>
<dbReference type="InterPro" id="IPR025158">
    <property type="entry name" value="Mg_chelat-rel_C"/>
</dbReference>
<sequence length="522" mass="57716">MFSSVVSGAVHGISSYLMQVEVDVSSGLPGFNMVGFMSGEVREAGERVRVALKNMGYVIPASKITINLSPADIKKENVIVDLPVAIGILTAMGEIREESLTGVMILGELGLDGEVKRINGTLPIVIKAREAGFSTVILPKENAREGAVIDGIRIIGVESLQEAVAYLDAPPDQRDDLISPTRVDIEELFRKSEYEETSLDFADINGQAAVKRAVEIAAAGFHHILIVGPPGAGKSMVAKRMPTILPPLSLKESLEVSTIYSVAGMMGENDALITKRPFMSPHHLITENALVGGGSIPRPGVISLSHRGVLFLDEMPEFPRSKLDLLRQPIEDRKVNIVRSRGKFTYPADFQLVGALNPCPCGYYPDRNRCKCTPNDIRRYLGHISGPILDRTDICVEAPRVDISDLTEKTKRVNESSASIRKRVLAARKLQEERFKGTEIRFNSEMTPTDIKKFCRLGLQEESFLENAFCSMELSARAYHKILRVARTIADIDQSRDIKKIHLMEAVGYRMTDGKYWHQNEE</sequence>
<dbReference type="PANTHER" id="PTHR32039">
    <property type="entry name" value="MAGNESIUM-CHELATASE SUBUNIT CHLI"/>
    <property type="match status" value="1"/>
</dbReference>
<protein>
    <submittedName>
        <fullName evidence="3">Mg chelatase-like protein</fullName>
    </submittedName>
</protein>
<dbReference type="InterPro" id="IPR020568">
    <property type="entry name" value="Ribosomal_Su5_D2-typ_SF"/>
</dbReference>
<dbReference type="SUPFAM" id="SSF54211">
    <property type="entry name" value="Ribosomal protein S5 domain 2-like"/>
    <property type="match status" value="1"/>
</dbReference>
<keyword evidence="4" id="KW-1185">Reference proteome</keyword>
<dbReference type="Pfam" id="PF01078">
    <property type="entry name" value="Mg_chelatase"/>
    <property type="match status" value="1"/>
</dbReference>
<dbReference type="InterPro" id="IPR000523">
    <property type="entry name" value="Mg_chelatse_chII-like_cat_dom"/>
</dbReference>
<dbReference type="Gene3D" id="3.30.230.10">
    <property type="match status" value="1"/>
</dbReference>
<reference evidence="3 4" key="1">
    <citation type="journal article" date="2010" name="PLoS ONE">
        <title>The glycobiome of the rumen bacterium Butyrivibrio proteoclasticus B316(T) highlights adaptation to a polysaccharide-rich environment.</title>
        <authorList>
            <person name="Kelly W.J."/>
            <person name="Leahy S.C."/>
            <person name="Altermann E."/>
            <person name="Yeoman C.J."/>
            <person name="Dunne J.C."/>
            <person name="Kong Z."/>
            <person name="Pacheco D.M."/>
            <person name="Li D."/>
            <person name="Noel S.J."/>
            <person name="Moon C.D."/>
            <person name="Cookson A.L."/>
            <person name="Attwood G.T."/>
        </authorList>
    </citation>
    <scope>NUCLEOTIDE SEQUENCE [LARGE SCALE GENOMIC DNA]</scope>
    <source>
        <strain evidence="4">ATCC 51982 / DSM 14932 / B316</strain>
    </source>
</reference>
<proteinExistence type="inferred from homology"/>
<dbReference type="Pfam" id="PF13335">
    <property type="entry name" value="Mg_chelatase_C"/>
    <property type="match status" value="1"/>
</dbReference>
<dbReference type="STRING" id="515622.bpr_I2012"/>
<comment type="similarity">
    <text evidence="1">Belongs to the Mg-chelatase subunits D/I family. ComM subfamily.</text>
</comment>
<dbReference type="InterPro" id="IPR027417">
    <property type="entry name" value="P-loop_NTPase"/>
</dbReference>
<dbReference type="NCBIfam" id="TIGR00368">
    <property type="entry name" value="YifB family Mg chelatase-like AAA ATPase"/>
    <property type="match status" value="1"/>
</dbReference>
<dbReference type="RefSeq" id="WP_013281400.1">
    <property type="nucleotide sequence ID" value="NC_014387.1"/>
</dbReference>
<evidence type="ECO:0000256" key="1">
    <source>
        <dbReference type="ARBA" id="ARBA00006354"/>
    </source>
</evidence>
<dbReference type="HOGENOM" id="CLU_026145_1_0_9"/>
<dbReference type="AlphaFoldDB" id="E0RYQ1"/>
<gene>
    <name evidence="3" type="ordered locus">bpr_I2012</name>
</gene>
<dbReference type="InterPro" id="IPR045006">
    <property type="entry name" value="CHLI-like"/>
</dbReference>
<dbReference type="eggNOG" id="COG0606">
    <property type="taxonomic scope" value="Bacteria"/>
</dbReference>